<keyword evidence="2" id="KW-1185">Reference proteome</keyword>
<dbReference type="Proteomes" id="UP000008021">
    <property type="component" value="Chromosome 2"/>
</dbReference>
<organism evidence="1">
    <name type="scientific">Oryza meridionalis</name>
    <dbReference type="NCBI Taxonomy" id="40149"/>
    <lineage>
        <taxon>Eukaryota</taxon>
        <taxon>Viridiplantae</taxon>
        <taxon>Streptophyta</taxon>
        <taxon>Embryophyta</taxon>
        <taxon>Tracheophyta</taxon>
        <taxon>Spermatophyta</taxon>
        <taxon>Magnoliopsida</taxon>
        <taxon>Liliopsida</taxon>
        <taxon>Poales</taxon>
        <taxon>Poaceae</taxon>
        <taxon>BOP clade</taxon>
        <taxon>Oryzoideae</taxon>
        <taxon>Oryzeae</taxon>
        <taxon>Oryzinae</taxon>
        <taxon>Oryza</taxon>
    </lineage>
</organism>
<name>A0A0E0CGQ7_9ORYZ</name>
<dbReference type="EnsemblPlants" id="OMERI02G07080.1">
    <property type="protein sequence ID" value="OMERI02G07080.1"/>
    <property type="gene ID" value="OMERI02G07080"/>
</dbReference>
<protein>
    <submittedName>
        <fullName evidence="1">Uncharacterized protein</fullName>
    </submittedName>
</protein>
<proteinExistence type="predicted"/>
<dbReference type="Gramene" id="OMERI02G07080.1">
    <property type="protein sequence ID" value="OMERI02G07080.1"/>
    <property type="gene ID" value="OMERI02G07080"/>
</dbReference>
<dbReference type="AlphaFoldDB" id="A0A0E0CGQ7"/>
<reference evidence="1" key="2">
    <citation type="submission" date="2018-05" db="EMBL/GenBank/DDBJ databases">
        <title>OmerRS3 (Oryza meridionalis Reference Sequence Version 3).</title>
        <authorList>
            <person name="Zhang J."/>
            <person name="Kudrna D."/>
            <person name="Lee S."/>
            <person name="Talag J."/>
            <person name="Welchert J."/>
            <person name="Wing R.A."/>
        </authorList>
    </citation>
    <scope>NUCLEOTIDE SEQUENCE [LARGE SCALE GENOMIC DNA]</scope>
    <source>
        <strain evidence="1">cv. OR44</strain>
    </source>
</reference>
<evidence type="ECO:0000313" key="2">
    <source>
        <dbReference type="Proteomes" id="UP000008021"/>
    </source>
</evidence>
<reference evidence="1" key="1">
    <citation type="submission" date="2015-04" db="UniProtKB">
        <authorList>
            <consortium name="EnsemblPlants"/>
        </authorList>
    </citation>
    <scope>IDENTIFICATION</scope>
</reference>
<evidence type="ECO:0000313" key="1">
    <source>
        <dbReference type="EnsemblPlants" id="OMERI02G07080.1"/>
    </source>
</evidence>
<sequence>MLQSSGVEVGVRRAPVGALQCGRGEDCLRRRQLSLEIRGTAATPSTARRSSFGGDQRRRRWLLRRNSPLTCAGGGSRLDSAVEQAPRFVAVGAD</sequence>
<accession>A0A0E0CGQ7</accession>
<dbReference type="HOGENOM" id="CLU_2389857_0_0_1"/>